<keyword evidence="10" id="KW-1185">Reference proteome</keyword>
<evidence type="ECO:0000313" key="9">
    <source>
        <dbReference type="EMBL" id="MDR6224942.1"/>
    </source>
</evidence>
<feature type="domain" description="Type II secretion system protein GspF" evidence="8">
    <location>
        <begin position="222"/>
        <end position="342"/>
    </location>
</feature>
<dbReference type="Proteomes" id="UP001185012">
    <property type="component" value="Unassembled WGS sequence"/>
</dbReference>
<evidence type="ECO:0000256" key="5">
    <source>
        <dbReference type="ARBA" id="ARBA00022989"/>
    </source>
</evidence>
<accession>A0ABU1IJI6</accession>
<organism evidence="9 10">
    <name type="scientific">Desmospora profundinema</name>
    <dbReference type="NCBI Taxonomy" id="1571184"/>
    <lineage>
        <taxon>Bacteria</taxon>
        <taxon>Bacillati</taxon>
        <taxon>Bacillota</taxon>
        <taxon>Bacilli</taxon>
        <taxon>Bacillales</taxon>
        <taxon>Thermoactinomycetaceae</taxon>
        <taxon>Desmospora</taxon>
    </lineage>
</organism>
<dbReference type="PANTHER" id="PTHR30012:SF0">
    <property type="entry name" value="TYPE II SECRETION SYSTEM PROTEIN F-RELATED"/>
    <property type="match status" value="1"/>
</dbReference>
<evidence type="ECO:0000256" key="6">
    <source>
        <dbReference type="ARBA" id="ARBA00023136"/>
    </source>
</evidence>
<sequence length="350" mass="39677">MSHSRKRKKRIRVDQLAQVGQHLGHLLDAGFPLVPSLRLLQEQKVLRPEEAHGILVDLDNGRSLSQALAGAGFPSLFVSFIRASEEHGNLAFGLKQCESYYSQQYRFRRDISQAVAYPLVVLVLVGFSFFFLMTTVVPRFRELYEAMGLELPAYTQMVLMIHGFLPVIGVAGAGMVLFILILRISVRYLPSDRQETVEEWWRRLPGLRSFYSLRFTHYLSVQLGTMLQSGVPLLRAVEIMKELSPWRPLARSVARIRAGLLQGQSFHRSVEKEGDRFLPALARLAALGEESGRLDQSLLTLGKGAEMMIRERLKRWTKSLEPILIFIIGLFMAATVIAMFLPMLHLVQAM</sequence>
<name>A0ABU1IJI6_9BACL</name>
<evidence type="ECO:0000259" key="8">
    <source>
        <dbReference type="Pfam" id="PF00482"/>
    </source>
</evidence>
<feature type="transmembrane region" description="Helical" evidence="7">
    <location>
        <begin position="323"/>
        <end position="344"/>
    </location>
</feature>
<comment type="subcellular location">
    <subcellularLocation>
        <location evidence="1">Cell membrane</location>
        <topology evidence="1">Multi-pass membrane protein</topology>
    </subcellularLocation>
</comment>
<comment type="caution">
    <text evidence="9">The sequence shown here is derived from an EMBL/GenBank/DDBJ whole genome shotgun (WGS) entry which is preliminary data.</text>
</comment>
<gene>
    <name evidence="9" type="ORF">JOE21_000933</name>
</gene>
<evidence type="ECO:0000256" key="3">
    <source>
        <dbReference type="ARBA" id="ARBA00022475"/>
    </source>
</evidence>
<dbReference type="Pfam" id="PF00482">
    <property type="entry name" value="T2SSF"/>
    <property type="match status" value="2"/>
</dbReference>
<evidence type="ECO:0000256" key="7">
    <source>
        <dbReference type="SAM" id="Phobius"/>
    </source>
</evidence>
<evidence type="ECO:0000313" key="10">
    <source>
        <dbReference type="Proteomes" id="UP001185012"/>
    </source>
</evidence>
<dbReference type="RefSeq" id="WP_309862944.1">
    <property type="nucleotide sequence ID" value="NZ_JAVDQG010000002.1"/>
</dbReference>
<proteinExistence type="inferred from homology"/>
<evidence type="ECO:0000256" key="2">
    <source>
        <dbReference type="ARBA" id="ARBA00005745"/>
    </source>
</evidence>
<evidence type="ECO:0000256" key="1">
    <source>
        <dbReference type="ARBA" id="ARBA00004651"/>
    </source>
</evidence>
<keyword evidence="4 7" id="KW-0812">Transmembrane</keyword>
<feature type="domain" description="Type II secretion system protein GspF" evidence="8">
    <location>
        <begin position="22"/>
        <end position="138"/>
    </location>
</feature>
<dbReference type="Gene3D" id="1.20.81.30">
    <property type="entry name" value="Type II secretion system (T2SS), domain F"/>
    <property type="match status" value="2"/>
</dbReference>
<reference evidence="9 10" key="1">
    <citation type="submission" date="2023-07" db="EMBL/GenBank/DDBJ databases">
        <title>Genomic Encyclopedia of Type Strains, Phase IV (KMG-IV): sequencing the most valuable type-strain genomes for metagenomic binning, comparative biology and taxonomic classification.</title>
        <authorList>
            <person name="Goeker M."/>
        </authorList>
    </citation>
    <scope>NUCLEOTIDE SEQUENCE [LARGE SCALE GENOMIC DNA]</scope>
    <source>
        <strain evidence="9 10">DSM 45903</strain>
    </source>
</reference>
<dbReference type="EMBL" id="JAVDQG010000002">
    <property type="protein sequence ID" value="MDR6224942.1"/>
    <property type="molecule type" value="Genomic_DNA"/>
</dbReference>
<keyword evidence="5 7" id="KW-1133">Transmembrane helix</keyword>
<protein>
    <submittedName>
        <fullName evidence="9">Type II secretory pathway component PulF</fullName>
    </submittedName>
</protein>
<keyword evidence="6 7" id="KW-0472">Membrane</keyword>
<feature type="transmembrane region" description="Helical" evidence="7">
    <location>
        <begin position="157"/>
        <end position="182"/>
    </location>
</feature>
<dbReference type="InterPro" id="IPR042094">
    <property type="entry name" value="T2SS_GspF_sf"/>
</dbReference>
<dbReference type="InterPro" id="IPR018076">
    <property type="entry name" value="T2SS_GspF_dom"/>
</dbReference>
<feature type="transmembrane region" description="Helical" evidence="7">
    <location>
        <begin position="114"/>
        <end position="137"/>
    </location>
</feature>
<comment type="similarity">
    <text evidence="2">Belongs to the GSP F family.</text>
</comment>
<dbReference type="PANTHER" id="PTHR30012">
    <property type="entry name" value="GENERAL SECRETION PATHWAY PROTEIN"/>
    <property type="match status" value="1"/>
</dbReference>
<keyword evidence="3" id="KW-1003">Cell membrane</keyword>
<evidence type="ECO:0000256" key="4">
    <source>
        <dbReference type="ARBA" id="ARBA00022692"/>
    </source>
</evidence>
<dbReference type="InterPro" id="IPR003004">
    <property type="entry name" value="GspF/PilC"/>
</dbReference>
<dbReference type="PRINTS" id="PR00812">
    <property type="entry name" value="BCTERIALGSPF"/>
</dbReference>